<evidence type="ECO:0000313" key="3">
    <source>
        <dbReference type="Proteomes" id="UP000241434"/>
    </source>
</evidence>
<comment type="caution">
    <text evidence="2">The sequence shown here is derived from an EMBL/GenBank/DDBJ whole genome shotgun (WGS) entry which is preliminary data.</text>
</comment>
<keyword evidence="3" id="KW-1185">Reference proteome</keyword>
<reference evidence="2" key="1">
    <citation type="thesis" date="2015" institute="Rutgers" country="The State University of New Jersey, 14 College Farm Rd., New Brunswick, NJ, USA">
        <title>Ammonia toxicity in bacteria and its implications for treatment of and resource recovery from highly nitrogenous organic wastes.</title>
        <authorList>
            <person name="Luther A.K."/>
        </authorList>
    </citation>
    <scope>NUCLEOTIDE SEQUENCE</scope>
    <source>
        <strain evidence="2">RT-10B</strain>
    </source>
</reference>
<keyword evidence="1" id="KW-0812">Transmembrane</keyword>
<dbReference type="AlphaFoldDB" id="A0A2P7PZZ8"/>
<dbReference type="Proteomes" id="UP000241434">
    <property type="component" value="Unassembled WGS sequence"/>
</dbReference>
<organism evidence="2 3">
    <name type="scientific">Peptostreptococcus russellii</name>
    <dbReference type="NCBI Taxonomy" id="215200"/>
    <lineage>
        <taxon>Bacteria</taxon>
        <taxon>Bacillati</taxon>
        <taxon>Bacillota</taxon>
        <taxon>Clostridia</taxon>
        <taxon>Peptostreptococcales</taxon>
        <taxon>Peptostreptococcaceae</taxon>
        <taxon>Peptostreptococcus</taxon>
    </lineage>
</organism>
<gene>
    <name evidence="2" type="ORF">UF10_06045</name>
</gene>
<sequence length="118" mass="13069">MSNEVQKAKKSKLALISLILGALYLLFIITYFTNTGLNSTDSAEAIGAGIATMLVLPHIICTAIALLFNILGYVMNKRNFILVAAILYCVSMILFIMYFMFVILQAILCFVAYAKMKN</sequence>
<keyword evidence="1" id="KW-0472">Membrane</keyword>
<protein>
    <recommendedName>
        <fullName evidence="4">DUF4064 domain-containing protein</fullName>
    </recommendedName>
</protein>
<dbReference type="EMBL" id="JYGE01000005">
    <property type="protein sequence ID" value="PSJ31296.1"/>
    <property type="molecule type" value="Genomic_DNA"/>
</dbReference>
<accession>A0A2P7PZZ8</accession>
<evidence type="ECO:0000256" key="1">
    <source>
        <dbReference type="SAM" id="Phobius"/>
    </source>
</evidence>
<name>A0A2P7PZZ8_9FIRM</name>
<feature type="transmembrane region" description="Helical" evidence="1">
    <location>
        <begin position="12"/>
        <end position="33"/>
    </location>
</feature>
<evidence type="ECO:0008006" key="4">
    <source>
        <dbReference type="Google" id="ProtNLM"/>
    </source>
</evidence>
<evidence type="ECO:0000313" key="2">
    <source>
        <dbReference type="EMBL" id="PSJ31296.1"/>
    </source>
</evidence>
<proteinExistence type="predicted"/>
<keyword evidence="1" id="KW-1133">Transmembrane helix</keyword>
<feature type="transmembrane region" description="Helical" evidence="1">
    <location>
        <begin position="80"/>
        <end position="113"/>
    </location>
</feature>
<feature type="transmembrane region" description="Helical" evidence="1">
    <location>
        <begin position="45"/>
        <end position="68"/>
    </location>
</feature>